<dbReference type="InterPro" id="IPR010349">
    <property type="entry name" value="Asparaginase_II"/>
</dbReference>
<protein>
    <submittedName>
        <fullName evidence="1">Asparaginase</fullName>
    </submittedName>
</protein>
<gene>
    <name evidence="1" type="ORF">ERL59_17100</name>
</gene>
<comment type="caution">
    <text evidence="1">The sequence shown here is derived from an EMBL/GenBank/DDBJ whole genome shotgun (WGS) entry which is preliminary data.</text>
</comment>
<proteinExistence type="predicted"/>
<name>A0A6N9Q7B8_9BACL</name>
<evidence type="ECO:0000313" key="1">
    <source>
        <dbReference type="EMBL" id="NBI30670.1"/>
    </source>
</evidence>
<dbReference type="PANTHER" id="PTHR42110">
    <property type="entry name" value="L-ASPARAGINASE, PUTATIVE (AFU_ORTHOLOGUE AFUA_3G11890)-RELATED"/>
    <property type="match status" value="1"/>
</dbReference>
<accession>A0A6N9Q7B8</accession>
<dbReference type="Proteomes" id="UP000448943">
    <property type="component" value="Unassembled WGS sequence"/>
</dbReference>
<dbReference type="PANTHER" id="PTHR42110:SF1">
    <property type="entry name" value="L-ASPARAGINASE, PUTATIVE (AFU_ORTHOLOGUE AFUA_3G11890)-RELATED"/>
    <property type="match status" value="1"/>
</dbReference>
<reference evidence="1 2" key="1">
    <citation type="submission" date="2019-01" db="EMBL/GenBank/DDBJ databases">
        <title>Chengkuizengella sp. nov., isolated from deep-sea sediment of East Pacific Ocean.</title>
        <authorList>
            <person name="Yang J."/>
            <person name="Lai Q."/>
            <person name="Shao Z."/>
        </authorList>
    </citation>
    <scope>NUCLEOTIDE SEQUENCE [LARGE SCALE GENOMIC DNA]</scope>
    <source>
        <strain evidence="1 2">YPA3-1-1</strain>
    </source>
</reference>
<organism evidence="1 2">
    <name type="scientific">Chengkuizengella marina</name>
    <dbReference type="NCBI Taxonomy" id="2507566"/>
    <lineage>
        <taxon>Bacteria</taxon>
        <taxon>Bacillati</taxon>
        <taxon>Bacillota</taxon>
        <taxon>Bacilli</taxon>
        <taxon>Bacillales</taxon>
        <taxon>Paenibacillaceae</taxon>
        <taxon>Chengkuizengella</taxon>
    </lineage>
</organism>
<sequence length="365" mass="40536">MFNPYDESSSSSKHGNTSNFQNIVKLKGVTFLSIIIHVKRGSVIESQHNGYIVVTDINGQIIYHLGDPEYKTFARSSAKILQAIPIIEETSKNNIDLSDEEIAVICSSHNGEADHVNKVKSILDKFNLSPSHLLCGEQQPLHKETREKLLRKNFKFTTLHNTCSGKHAGMLILAKLLNSPIESYLSIDHPVQQVMLNTIVEMSGAKMNEVDIAKDGCGVPVFGLSVHQLAKAYAKIGSSYSLSENRALACKKILKAISKHPFYLAGTDRFDTHLIHVTQGRIIGKMGNEGVFALTIPTEELGIAVKVSDGAERASYPTVVETLSQLNLISTYEKEKLERFHYPIIKNRRDEVVGRLEPAFKLLRA</sequence>
<dbReference type="EMBL" id="SIJB01000036">
    <property type="protein sequence ID" value="NBI30670.1"/>
    <property type="molecule type" value="Genomic_DNA"/>
</dbReference>
<evidence type="ECO:0000313" key="2">
    <source>
        <dbReference type="Proteomes" id="UP000448943"/>
    </source>
</evidence>
<keyword evidence="2" id="KW-1185">Reference proteome</keyword>
<dbReference type="Pfam" id="PF06089">
    <property type="entry name" value="Asparaginase_II"/>
    <property type="match status" value="1"/>
</dbReference>
<dbReference type="AlphaFoldDB" id="A0A6N9Q7B8"/>